<sequence>MGVKRKHFDDASPTSISSSGFVSTPDTQSPTRFPQGLDGSMDMELDTETTSKTNGWDFSRAQRTKNSDWGLRTRKRVRDNRPDERVIQENTVQKLFLAQRQPHTPIPSIHEAPPLTVTKPQKSTLHSFWTITVTPVQSPIFSYHTTASQSIESGPRCEDCDAQLDTEEGMDIDMDMGGMDEGAFASTM</sequence>
<keyword evidence="3" id="KW-1185">Reference proteome</keyword>
<dbReference type="OrthoDB" id="5336357at2759"/>
<proteinExistence type="predicted"/>
<evidence type="ECO:0000313" key="3">
    <source>
        <dbReference type="Proteomes" id="UP001140510"/>
    </source>
</evidence>
<dbReference type="EMBL" id="JAPEVA010000028">
    <property type="protein sequence ID" value="KAJ4406265.1"/>
    <property type="molecule type" value="Genomic_DNA"/>
</dbReference>
<reference evidence="2" key="1">
    <citation type="submission" date="2022-10" db="EMBL/GenBank/DDBJ databases">
        <title>Tapping the CABI collections for fungal endophytes: first genome assemblies for Collariella, Neodidymelliopsis, Ascochyta clinopodiicola, Didymella pomorum, Didymosphaeria variabile, Neocosmospora piperis and Neocucurbitaria cava.</title>
        <authorList>
            <person name="Hill R."/>
        </authorList>
    </citation>
    <scope>NUCLEOTIDE SEQUENCE</scope>
    <source>
        <strain evidence="2">IMI 355091</strain>
    </source>
</reference>
<name>A0A9W8ZFY3_9PLEO</name>
<feature type="compositionally biased region" description="Polar residues" evidence="1">
    <location>
        <begin position="12"/>
        <end position="32"/>
    </location>
</feature>
<feature type="region of interest" description="Disordered" evidence="1">
    <location>
        <begin position="1"/>
        <end position="61"/>
    </location>
</feature>
<protein>
    <submittedName>
        <fullName evidence="2">Uncharacterized protein</fullName>
    </submittedName>
</protein>
<dbReference type="Proteomes" id="UP001140510">
    <property type="component" value="Unassembled WGS sequence"/>
</dbReference>
<accession>A0A9W8ZFY3</accession>
<gene>
    <name evidence="2" type="ORF">N0V91_004719</name>
</gene>
<evidence type="ECO:0000313" key="2">
    <source>
        <dbReference type="EMBL" id="KAJ4406265.1"/>
    </source>
</evidence>
<organism evidence="2 3">
    <name type="scientific">Didymella pomorum</name>
    <dbReference type="NCBI Taxonomy" id="749634"/>
    <lineage>
        <taxon>Eukaryota</taxon>
        <taxon>Fungi</taxon>
        <taxon>Dikarya</taxon>
        <taxon>Ascomycota</taxon>
        <taxon>Pezizomycotina</taxon>
        <taxon>Dothideomycetes</taxon>
        <taxon>Pleosporomycetidae</taxon>
        <taxon>Pleosporales</taxon>
        <taxon>Pleosporineae</taxon>
        <taxon>Didymellaceae</taxon>
        <taxon>Didymella</taxon>
    </lineage>
</organism>
<dbReference type="AlphaFoldDB" id="A0A9W8ZFY3"/>
<evidence type="ECO:0000256" key="1">
    <source>
        <dbReference type="SAM" id="MobiDB-lite"/>
    </source>
</evidence>
<comment type="caution">
    <text evidence="2">The sequence shown here is derived from an EMBL/GenBank/DDBJ whole genome shotgun (WGS) entry which is preliminary data.</text>
</comment>